<gene>
    <name evidence="2" type="ORF">PODLI_1B034954</name>
</gene>
<dbReference type="AlphaFoldDB" id="A0AA35PG40"/>
<protein>
    <submittedName>
        <fullName evidence="2">Uncharacterized protein</fullName>
    </submittedName>
</protein>
<accession>A0AA35PG40</accession>
<evidence type="ECO:0000313" key="3">
    <source>
        <dbReference type="Proteomes" id="UP001178461"/>
    </source>
</evidence>
<dbReference type="Proteomes" id="UP001178461">
    <property type="component" value="Chromosome 8"/>
</dbReference>
<evidence type="ECO:0000256" key="1">
    <source>
        <dbReference type="SAM" id="MobiDB-lite"/>
    </source>
</evidence>
<evidence type="ECO:0000313" key="2">
    <source>
        <dbReference type="EMBL" id="CAI5783412.1"/>
    </source>
</evidence>
<proteinExistence type="predicted"/>
<feature type="region of interest" description="Disordered" evidence="1">
    <location>
        <begin position="48"/>
        <end position="69"/>
    </location>
</feature>
<name>A0AA35PG40_9SAUR</name>
<organism evidence="2 3">
    <name type="scientific">Podarcis lilfordi</name>
    <name type="common">Lilford's wall lizard</name>
    <dbReference type="NCBI Taxonomy" id="74358"/>
    <lineage>
        <taxon>Eukaryota</taxon>
        <taxon>Metazoa</taxon>
        <taxon>Chordata</taxon>
        <taxon>Craniata</taxon>
        <taxon>Vertebrata</taxon>
        <taxon>Euteleostomi</taxon>
        <taxon>Lepidosauria</taxon>
        <taxon>Squamata</taxon>
        <taxon>Bifurcata</taxon>
        <taxon>Unidentata</taxon>
        <taxon>Episquamata</taxon>
        <taxon>Laterata</taxon>
        <taxon>Lacertibaenia</taxon>
        <taxon>Lacertidae</taxon>
        <taxon>Podarcis</taxon>
    </lineage>
</organism>
<reference evidence="2" key="1">
    <citation type="submission" date="2022-12" db="EMBL/GenBank/DDBJ databases">
        <authorList>
            <person name="Alioto T."/>
            <person name="Alioto T."/>
            <person name="Gomez Garrido J."/>
        </authorList>
    </citation>
    <scope>NUCLEOTIDE SEQUENCE</scope>
</reference>
<keyword evidence="3" id="KW-1185">Reference proteome</keyword>
<dbReference type="EMBL" id="OX395133">
    <property type="protein sequence ID" value="CAI5783412.1"/>
    <property type="molecule type" value="Genomic_DNA"/>
</dbReference>
<sequence length="100" mass="11102">MTSSPIKWSRVPASYALQPPLNAQVRSELVEKTIRKVFSLPSQKLTKLRDGSPMRATEMQVTGPSASRDLNGGKWLAGTAWNCGQIKKIEGKRLSRVSYK</sequence>